<organism evidence="3 4">
    <name type="scientific">Blepharisma stoltei</name>
    <dbReference type="NCBI Taxonomy" id="1481888"/>
    <lineage>
        <taxon>Eukaryota</taxon>
        <taxon>Sar</taxon>
        <taxon>Alveolata</taxon>
        <taxon>Ciliophora</taxon>
        <taxon>Postciliodesmatophora</taxon>
        <taxon>Heterotrichea</taxon>
        <taxon>Heterotrichida</taxon>
        <taxon>Blepharismidae</taxon>
        <taxon>Blepharisma</taxon>
    </lineage>
</organism>
<dbReference type="Proteomes" id="UP001162131">
    <property type="component" value="Unassembled WGS sequence"/>
</dbReference>
<dbReference type="GO" id="GO:0016020">
    <property type="term" value="C:membrane"/>
    <property type="evidence" value="ECO:0007669"/>
    <property type="project" value="InterPro"/>
</dbReference>
<dbReference type="EMBL" id="CAJZBQ010000004">
    <property type="protein sequence ID" value="CAG9311683.1"/>
    <property type="molecule type" value="Genomic_DNA"/>
</dbReference>
<name>A0AAU9IHM0_9CILI</name>
<keyword evidence="1" id="KW-0472">Membrane</keyword>
<dbReference type="InterPro" id="IPR015449">
    <property type="entry name" value="K_chnl_Ca-activ_SK"/>
</dbReference>
<dbReference type="SUPFAM" id="SSF81324">
    <property type="entry name" value="Voltage-gated potassium channels"/>
    <property type="match status" value="1"/>
</dbReference>
<feature type="transmembrane region" description="Helical" evidence="1">
    <location>
        <begin position="86"/>
        <end position="108"/>
    </location>
</feature>
<proteinExistence type="predicted"/>
<feature type="transmembrane region" description="Helical" evidence="1">
    <location>
        <begin position="230"/>
        <end position="250"/>
    </location>
</feature>
<accession>A0AAU9IHM0</accession>
<keyword evidence="1" id="KW-0812">Transmembrane</keyword>
<dbReference type="InterPro" id="IPR013099">
    <property type="entry name" value="K_chnl_dom"/>
</dbReference>
<dbReference type="PANTHER" id="PTHR10153">
    <property type="entry name" value="SMALL CONDUCTANCE CALCIUM-ACTIVATED POTASSIUM CHANNEL"/>
    <property type="match status" value="1"/>
</dbReference>
<dbReference type="AlphaFoldDB" id="A0AAU9IHM0"/>
<evidence type="ECO:0000313" key="4">
    <source>
        <dbReference type="Proteomes" id="UP001162131"/>
    </source>
</evidence>
<keyword evidence="1" id="KW-1133">Transmembrane helix</keyword>
<sequence>MYEREESPNSSMSFQQRRLLRSVSKAMLKQSLFELWHEDFRKTDTCFEQLKISEISCSLLSMIGFGSSAILYDLSYDDYTANEKSFVIDCLYFICSISTLLLLFEIIWRTIKEHRWEQAKGIFTASDTIVTSGRIYWLIFEIMLNCIHPIWFLGDETFSYYNAKYNVMIAYSYNSIFTIICALRIYHLIRLFSVFSKYRSGRSQRVNHLNGSYPGISFTVKSLMNQSPTYGFVSMLMIGILVSGFWIRILERPIQSESKFEFSDYGNCFWYVAITMTTVGYGDIYPTTLPGRIVGSLSCIWGILSVSMMIVTLTQALEFESGQEKAWILLSRLNFKKKLQEQAASVIANAFRYKLYVKKREIEKEVRDLQLGKVKKEIYKFQRLRFKQRAMYGIDSPRDRLDKKMNQILKEHIEIKAYLFSICNTLRKIRDKTQESET</sequence>
<dbReference type="Pfam" id="PF07885">
    <property type="entry name" value="Ion_trans_2"/>
    <property type="match status" value="1"/>
</dbReference>
<feature type="transmembrane region" description="Helical" evidence="1">
    <location>
        <begin position="165"/>
        <end position="186"/>
    </location>
</feature>
<dbReference type="PRINTS" id="PR00169">
    <property type="entry name" value="KCHANNEL"/>
</dbReference>
<dbReference type="Gene3D" id="1.10.287.70">
    <property type="match status" value="1"/>
</dbReference>
<gene>
    <name evidence="3" type="ORF">BSTOLATCC_MIC3969</name>
</gene>
<dbReference type="GO" id="GO:0016286">
    <property type="term" value="F:small conductance calcium-activated potassium channel activity"/>
    <property type="evidence" value="ECO:0007669"/>
    <property type="project" value="InterPro"/>
</dbReference>
<comment type="caution">
    <text evidence="3">The sequence shown here is derived from an EMBL/GenBank/DDBJ whole genome shotgun (WGS) entry which is preliminary data.</text>
</comment>
<feature type="domain" description="Potassium channel" evidence="2">
    <location>
        <begin position="237"/>
        <end position="317"/>
    </location>
</feature>
<evidence type="ECO:0000256" key="1">
    <source>
        <dbReference type="SAM" id="Phobius"/>
    </source>
</evidence>
<keyword evidence="4" id="KW-1185">Reference proteome</keyword>
<feature type="transmembrane region" description="Helical" evidence="1">
    <location>
        <begin position="293"/>
        <end position="313"/>
    </location>
</feature>
<feature type="transmembrane region" description="Helical" evidence="1">
    <location>
        <begin position="135"/>
        <end position="153"/>
    </location>
</feature>
<protein>
    <recommendedName>
        <fullName evidence="2">Potassium channel domain-containing protein</fullName>
    </recommendedName>
</protein>
<reference evidence="3" key="1">
    <citation type="submission" date="2021-09" db="EMBL/GenBank/DDBJ databases">
        <authorList>
            <consortium name="AG Swart"/>
            <person name="Singh M."/>
            <person name="Singh A."/>
            <person name="Seah K."/>
            <person name="Emmerich C."/>
        </authorList>
    </citation>
    <scope>NUCLEOTIDE SEQUENCE</scope>
    <source>
        <strain evidence="3">ATCC30299</strain>
    </source>
</reference>
<evidence type="ECO:0000259" key="2">
    <source>
        <dbReference type="Pfam" id="PF07885"/>
    </source>
</evidence>
<feature type="transmembrane region" description="Helical" evidence="1">
    <location>
        <begin position="262"/>
        <end position="281"/>
    </location>
</feature>
<feature type="transmembrane region" description="Helical" evidence="1">
    <location>
        <begin position="55"/>
        <end position="74"/>
    </location>
</feature>
<evidence type="ECO:0000313" key="3">
    <source>
        <dbReference type="EMBL" id="CAG9311683.1"/>
    </source>
</evidence>